<evidence type="ECO:0000256" key="5">
    <source>
        <dbReference type="ARBA" id="ARBA00022723"/>
    </source>
</evidence>
<dbReference type="NCBIfam" id="TIGR00110">
    <property type="entry name" value="ilvD"/>
    <property type="match status" value="1"/>
</dbReference>
<dbReference type="InterPro" id="IPR050165">
    <property type="entry name" value="DHAD_IlvD/Edd"/>
</dbReference>
<keyword evidence="7 15" id="KW-0408">Iron</keyword>
<comment type="caution">
    <text evidence="15">Lacks conserved residue(s) required for the propagation of feature annotation.</text>
</comment>
<dbReference type="KEGG" id="mid:MIP_07430"/>
<protein>
    <recommendedName>
        <fullName evidence="14 15">Dihydroxy-acid dehydratase</fullName>
        <shortName evidence="15">DAD</shortName>
        <ecNumber evidence="14 15">4.2.1.9</ecNumber>
    </recommendedName>
</protein>
<comment type="cofactor">
    <cofactor evidence="1 15">
        <name>Mg(2+)</name>
        <dbReference type="ChEBI" id="CHEBI:18420"/>
    </cofactor>
</comment>
<dbReference type="GO" id="GO:0009097">
    <property type="term" value="P:isoleucine biosynthetic process"/>
    <property type="evidence" value="ECO:0007669"/>
    <property type="project" value="UniProtKB-UniRule"/>
</dbReference>
<dbReference type="Pfam" id="PF00920">
    <property type="entry name" value="ILVD_EDD_N"/>
    <property type="match status" value="1"/>
</dbReference>
<evidence type="ECO:0000256" key="11">
    <source>
        <dbReference type="ARBA" id="ARBA00029304"/>
    </source>
</evidence>
<feature type="binding site" evidence="15">
    <location>
        <position position="460"/>
    </location>
    <ligand>
        <name>Mg(2+)</name>
        <dbReference type="ChEBI" id="CHEBI:18420"/>
    </ligand>
</feature>
<keyword evidence="3 15" id="KW-0028">Amino-acid biosynthesis</keyword>
<dbReference type="GO" id="GO:0009099">
    <property type="term" value="P:L-valine biosynthetic process"/>
    <property type="evidence" value="ECO:0007669"/>
    <property type="project" value="UniProtKB-UniRule"/>
</dbReference>
<dbReference type="PATRIC" id="fig|1232724.3.peg.5034"/>
<dbReference type="PROSITE" id="PS00886">
    <property type="entry name" value="ILVD_EDD_1"/>
    <property type="match status" value="1"/>
</dbReference>
<evidence type="ECO:0000313" key="20">
    <source>
        <dbReference type="Proteomes" id="UP000007329"/>
    </source>
</evidence>
<dbReference type="GO" id="GO:0004160">
    <property type="term" value="F:dihydroxy-acid dehydratase activity"/>
    <property type="evidence" value="ECO:0007669"/>
    <property type="project" value="UniProtKB-UniRule"/>
</dbReference>
<dbReference type="InterPro" id="IPR000581">
    <property type="entry name" value="ILV_EDD_N"/>
</dbReference>
<evidence type="ECO:0000256" key="2">
    <source>
        <dbReference type="ARBA" id="ARBA00006486"/>
    </source>
</evidence>
<dbReference type="PANTHER" id="PTHR21000:SF5">
    <property type="entry name" value="DIHYDROXY-ACID DEHYDRATASE, MITOCHONDRIAL"/>
    <property type="match status" value="1"/>
</dbReference>
<reference evidence="19 20" key="1">
    <citation type="journal article" date="2007" name="PLoS ONE">
        <title>Molecular analysis of a leprosy immunotherapeutic bacillus provides insights into Mycobacterium evolution.</title>
        <authorList>
            <person name="Ahmed N."/>
            <person name="Saini V."/>
            <person name="Raghuvanshi S."/>
            <person name="Khurana J.P."/>
            <person name="Tyagi A.K."/>
            <person name="Tyagi A.K."/>
            <person name="Hasnain S.E."/>
        </authorList>
    </citation>
    <scope>NUCLEOTIDE SEQUENCE [LARGE SCALE GENOMIC DNA]</scope>
    <source>
        <strain evidence="19">MTCC 9506</strain>
    </source>
</reference>
<dbReference type="GO" id="GO:0051537">
    <property type="term" value="F:2 iron, 2 sulfur cluster binding"/>
    <property type="evidence" value="ECO:0007669"/>
    <property type="project" value="UniProtKB-UniRule"/>
</dbReference>
<dbReference type="HOGENOM" id="CLU_014271_4_2_11"/>
<keyword evidence="10 15" id="KW-0100">Branched-chain amino acid biosynthesis</keyword>
<name>J9WNL5_MYCIP</name>
<dbReference type="GO" id="GO:0000287">
    <property type="term" value="F:magnesium ion binding"/>
    <property type="evidence" value="ECO:0007669"/>
    <property type="project" value="UniProtKB-UniRule"/>
</dbReference>
<evidence type="ECO:0000256" key="1">
    <source>
        <dbReference type="ARBA" id="ARBA00001946"/>
    </source>
</evidence>
<evidence type="ECO:0000256" key="15">
    <source>
        <dbReference type="HAMAP-Rule" id="MF_00012"/>
    </source>
</evidence>
<comment type="catalytic activity">
    <reaction evidence="11">
        <text>(2R)-2,3-dihydroxy-3-methylbutanoate = 3-methyl-2-oxobutanoate + H2O</text>
        <dbReference type="Rhea" id="RHEA:24809"/>
        <dbReference type="ChEBI" id="CHEBI:11851"/>
        <dbReference type="ChEBI" id="CHEBI:15377"/>
        <dbReference type="ChEBI" id="CHEBI:49072"/>
        <dbReference type="EC" id="4.2.1.9"/>
    </reaction>
    <physiologicalReaction direction="left-to-right" evidence="11">
        <dbReference type="Rhea" id="RHEA:24810"/>
    </physiologicalReaction>
</comment>
<evidence type="ECO:0000256" key="13">
    <source>
        <dbReference type="ARBA" id="ARBA00029437"/>
    </source>
</evidence>
<dbReference type="AlphaFoldDB" id="J9WNL5"/>
<keyword evidence="6 15" id="KW-0460">Magnesium</keyword>
<feature type="domain" description="Dihydroxy-acid/6-phosphogluconate dehydratase C-terminal" evidence="18">
    <location>
        <begin position="378"/>
        <end position="567"/>
    </location>
</feature>
<dbReference type="InterPro" id="IPR056740">
    <property type="entry name" value="ILV_EDD_C"/>
</dbReference>
<feature type="compositionally biased region" description="Basic and acidic residues" evidence="16">
    <location>
        <begin position="8"/>
        <end position="20"/>
    </location>
</feature>
<evidence type="ECO:0000256" key="9">
    <source>
        <dbReference type="ARBA" id="ARBA00023239"/>
    </source>
</evidence>
<evidence type="ECO:0000256" key="16">
    <source>
        <dbReference type="SAM" id="MobiDB-lite"/>
    </source>
</evidence>
<comment type="subunit">
    <text evidence="15">Homodimer.</text>
</comment>
<proteinExistence type="inferred from homology"/>
<evidence type="ECO:0000256" key="8">
    <source>
        <dbReference type="ARBA" id="ARBA00023014"/>
    </source>
</evidence>
<dbReference type="EC" id="4.2.1.9" evidence="14 15"/>
<evidence type="ECO:0000256" key="12">
    <source>
        <dbReference type="ARBA" id="ARBA00029436"/>
    </source>
</evidence>
<dbReference type="FunFam" id="3.50.30.80:FF:000001">
    <property type="entry name" value="Dihydroxy-acid dehydratase"/>
    <property type="match status" value="1"/>
</dbReference>
<dbReference type="InterPro" id="IPR037237">
    <property type="entry name" value="IlvD/EDD_N"/>
</dbReference>
<dbReference type="Proteomes" id="UP000007329">
    <property type="component" value="Chromosome"/>
</dbReference>
<evidence type="ECO:0000256" key="6">
    <source>
        <dbReference type="ARBA" id="ARBA00022842"/>
    </source>
</evidence>
<dbReference type="NCBIfam" id="NF002068">
    <property type="entry name" value="PRK00911.1"/>
    <property type="match status" value="1"/>
</dbReference>
<dbReference type="InterPro" id="IPR042096">
    <property type="entry name" value="Dihydro-acid_dehy_C"/>
</dbReference>
<sequence length="570" mass="59136">MPTTDSARTADIKPRSRDVTDGLEKAAARGMLRAVGMGDEDFAKPQIGVASSWNEITPCNLSLDRLAKAVKEGVFSAGGYPLEFGTISVSDGISMGHEGMHFSLVSREVIADSVETVMQAERLDGSVLLAGCDKSLPGMLMAAARLDLASVFLYAGSILPGVAKLSDGSEREVTIIDAFEAVGACARGLMPREDVDAIERAICPGEGACGGMYTANTMASAAEALGMSLPGSAAPPATDRRRDGFARRSGAAVVELLRRGITARDILTKEAFENAIAVVMAFGGSTNAVLHLLAIAHEADVALTLDDFSRIGSKVPHLADVKPFGRHVMSHVDHIGGVPVMMKALLDAGLLRGDCLTVTGATVAENLAEIAPPDPDGKVLRALSNPIHPTGGITILRGSLAPEGAVVKSAGFDSDVFEGTARVFDGERAALDALEDGTITKGDAVVIRYEGPKGGPGMREMLAITGAIKGAGLGKDVLLLTDGRFSGGTTGLCVGHIAPEAVDAGPIAFLRDGDRIRLDVANRVLDVLADPSEFDSRRKGFTPPPPRYKTGVLAKYVKLVSSAAIGAVCG</sequence>
<feature type="binding site" evidence="15">
    <location>
        <position position="133"/>
    </location>
    <ligand>
        <name>Mg(2+)</name>
        <dbReference type="ChEBI" id="CHEBI:18420"/>
    </ligand>
</feature>
<feature type="modified residue" description="N6-carboxylysine" evidence="15">
    <location>
        <position position="134"/>
    </location>
</feature>
<evidence type="ECO:0000256" key="4">
    <source>
        <dbReference type="ARBA" id="ARBA00022714"/>
    </source>
</evidence>
<dbReference type="UniPathway" id="UPA00047">
    <property type="reaction ID" value="UER00057"/>
</dbReference>
<evidence type="ECO:0000256" key="10">
    <source>
        <dbReference type="ARBA" id="ARBA00023304"/>
    </source>
</evidence>
<keyword evidence="9 15" id="KW-0456">Lyase</keyword>
<evidence type="ECO:0000256" key="14">
    <source>
        <dbReference type="ARBA" id="ARBA00029490"/>
    </source>
</evidence>
<dbReference type="SUPFAM" id="SSF52016">
    <property type="entry name" value="LeuD/IlvD-like"/>
    <property type="match status" value="1"/>
</dbReference>
<feature type="binding site" evidence="15">
    <location>
        <position position="59"/>
    </location>
    <ligand>
        <name>[2Fe-2S] cluster</name>
        <dbReference type="ChEBI" id="CHEBI:190135"/>
    </ligand>
</feature>
<comment type="pathway">
    <text evidence="13 15">Amino-acid biosynthesis; L-isoleucine biosynthesis; L-isoleucine from 2-oxobutanoate: step 3/4.</text>
</comment>
<comment type="cofactor">
    <cofactor evidence="15">
        <name>[2Fe-2S] cluster</name>
        <dbReference type="ChEBI" id="CHEBI:190135"/>
    </cofactor>
    <text evidence="15">Binds 1 [2Fe-2S] cluster per subunit. This cluster acts as a Lewis acid cofactor.</text>
</comment>
<evidence type="ECO:0000313" key="19">
    <source>
        <dbReference type="EMBL" id="AFS16986.1"/>
    </source>
</evidence>
<reference evidence="19 20" key="2">
    <citation type="journal article" date="2012" name="Nucleic Acids Res.">
        <title>Massive gene acquisitions in Mycobacterium indicus pranii provide a perspective on mycobacterial evolution.</title>
        <authorList>
            <person name="Saini V."/>
            <person name="Raghuvanshi S."/>
            <person name="Khurana J.P."/>
            <person name="Ahmed N."/>
            <person name="Hasnain S.E."/>
            <person name="Tyagi A.K."/>
            <person name="Tyagi A.K."/>
        </authorList>
    </citation>
    <scope>NUCLEOTIDE SEQUENCE [LARGE SCALE GENOMIC DNA]</scope>
    <source>
        <strain evidence="20">DSM 45239 / MTCC 9506</strain>
    </source>
</reference>
<feature type="binding site" evidence="15">
    <location>
        <position position="91"/>
    </location>
    <ligand>
        <name>Mg(2+)</name>
        <dbReference type="ChEBI" id="CHEBI:18420"/>
    </ligand>
</feature>
<dbReference type="Gene3D" id="3.50.30.80">
    <property type="entry name" value="IlvD/EDD C-terminal domain-like"/>
    <property type="match status" value="1"/>
</dbReference>
<comment type="pathway">
    <text evidence="12 15">Amino-acid biosynthesis; L-valine biosynthesis; L-valine from pyruvate: step 3/4.</text>
</comment>
<dbReference type="InterPro" id="IPR020558">
    <property type="entry name" value="DiOHA_6PGluconate_deHydtase_CS"/>
</dbReference>
<comment type="catalytic activity">
    <reaction evidence="15">
        <text>(2R,3R)-2,3-dihydroxy-3-methylpentanoate = (S)-3-methyl-2-oxopentanoate + H2O</text>
        <dbReference type="Rhea" id="RHEA:27694"/>
        <dbReference type="ChEBI" id="CHEBI:15377"/>
        <dbReference type="ChEBI" id="CHEBI:35146"/>
        <dbReference type="ChEBI" id="CHEBI:49258"/>
        <dbReference type="EC" id="4.2.1.9"/>
    </reaction>
</comment>
<evidence type="ECO:0000259" key="18">
    <source>
        <dbReference type="Pfam" id="PF24877"/>
    </source>
</evidence>
<dbReference type="PROSITE" id="PS00887">
    <property type="entry name" value="ILVD_EDD_2"/>
    <property type="match status" value="1"/>
</dbReference>
<comment type="similarity">
    <text evidence="2 15">Belongs to the IlvD/Edd family.</text>
</comment>
<dbReference type="EMBL" id="CP002275">
    <property type="protein sequence ID" value="AFS16986.1"/>
    <property type="molecule type" value="Genomic_DNA"/>
</dbReference>
<dbReference type="Pfam" id="PF24877">
    <property type="entry name" value="ILV_EDD_C"/>
    <property type="match status" value="1"/>
</dbReference>
<comment type="function">
    <text evidence="15">Functions in the biosynthesis of branched-chain amino acids. Catalyzes the dehydration of (2R,3R)-2,3-dihydroxy-3-methylpentanoate (2,3-dihydroxy-3-methylvalerate) into 2-oxo-3-methylpentanoate (2-oxo-3-methylvalerate) and of (2R)-2,3-dihydroxy-3-methylbutanoate (2,3-dihydroxyisovalerate) into 2-oxo-3-methylbutanoate (2-oxoisovalerate), the penultimate precursor to L-isoleucine and L-valine, respectively.</text>
</comment>
<dbReference type="UniPathway" id="UPA00049">
    <property type="reaction ID" value="UER00061"/>
</dbReference>
<evidence type="ECO:0000259" key="17">
    <source>
        <dbReference type="Pfam" id="PF00920"/>
    </source>
</evidence>
<dbReference type="InterPro" id="IPR004404">
    <property type="entry name" value="DihydroxyA_deHydtase"/>
</dbReference>
<feature type="domain" description="Dihydroxy-acid/6-phosphogluconate dehydratase N-terminal" evidence="17">
    <location>
        <begin position="44"/>
        <end position="366"/>
    </location>
</feature>
<dbReference type="SUPFAM" id="SSF143975">
    <property type="entry name" value="IlvD/EDD N-terminal domain-like"/>
    <property type="match status" value="1"/>
</dbReference>
<feature type="binding site" description="via carbamate group" evidence="15">
    <location>
        <position position="134"/>
    </location>
    <ligand>
        <name>Mg(2+)</name>
        <dbReference type="ChEBI" id="CHEBI:18420"/>
    </ligand>
</feature>
<dbReference type="PANTHER" id="PTHR21000">
    <property type="entry name" value="DIHYDROXY-ACID DEHYDRATASE DAD"/>
    <property type="match status" value="1"/>
</dbReference>
<accession>J9WNL5</accession>
<dbReference type="HAMAP" id="MF_00012">
    <property type="entry name" value="IlvD"/>
    <property type="match status" value="1"/>
</dbReference>
<feature type="region of interest" description="Disordered" evidence="16">
    <location>
        <begin position="1"/>
        <end position="20"/>
    </location>
</feature>
<evidence type="ECO:0000256" key="7">
    <source>
        <dbReference type="ARBA" id="ARBA00023004"/>
    </source>
</evidence>
<keyword evidence="5 15" id="KW-0479">Metal-binding</keyword>
<feature type="active site" description="Proton acceptor" evidence="15">
    <location>
        <position position="486"/>
    </location>
</feature>
<keyword evidence="8 15" id="KW-0411">Iron-sulfur</keyword>
<gene>
    <name evidence="15" type="primary">ilvD</name>
    <name evidence="19" type="ORF">MIP_07430</name>
</gene>
<dbReference type="RefSeq" id="WP_014943108.1">
    <property type="nucleotide sequence ID" value="NC_018612.1"/>
</dbReference>
<organism evidence="19 20">
    <name type="scientific">Mycobacterium indicus pranii (strain DSM 45239 / MTCC 9506)</name>
    <dbReference type="NCBI Taxonomy" id="1232724"/>
    <lineage>
        <taxon>Bacteria</taxon>
        <taxon>Bacillati</taxon>
        <taxon>Actinomycetota</taxon>
        <taxon>Actinomycetes</taxon>
        <taxon>Mycobacteriales</taxon>
        <taxon>Mycobacteriaceae</taxon>
        <taxon>Mycobacterium</taxon>
        <taxon>Mycobacterium avium complex (MAC)</taxon>
    </lineage>
</organism>
<evidence type="ECO:0000256" key="3">
    <source>
        <dbReference type="ARBA" id="ARBA00022605"/>
    </source>
</evidence>
<keyword evidence="4 15" id="KW-0001">2Fe-2S</keyword>